<dbReference type="Pfam" id="PF00330">
    <property type="entry name" value="Aconitase"/>
    <property type="match status" value="1"/>
</dbReference>
<dbReference type="SUPFAM" id="SSF53732">
    <property type="entry name" value="Aconitase iron-sulfur domain"/>
    <property type="match status" value="1"/>
</dbReference>
<dbReference type="InterPro" id="IPR036008">
    <property type="entry name" value="Aconitase_4Fe-4S_dom"/>
</dbReference>
<feature type="domain" description="Aconitase/3-isopropylmalate dehydratase large subunit alpha/beta/alpha" evidence="18">
    <location>
        <begin position="13"/>
        <end position="472"/>
    </location>
</feature>
<dbReference type="InterPro" id="IPR033940">
    <property type="entry name" value="IPMI_Swivel"/>
</dbReference>
<reference evidence="20 21" key="1">
    <citation type="submission" date="2016-05" db="EMBL/GenBank/DDBJ databases">
        <title>A degradative enzymes factory behind the ericoid mycorrhizal symbiosis.</title>
        <authorList>
            <consortium name="DOE Joint Genome Institute"/>
            <person name="Martino E."/>
            <person name="Morin E."/>
            <person name="Grelet G."/>
            <person name="Kuo A."/>
            <person name="Kohler A."/>
            <person name="Daghino S."/>
            <person name="Barry K."/>
            <person name="Choi C."/>
            <person name="Cichocki N."/>
            <person name="Clum A."/>
            <person name="Copeland A."/>
            <person name="Hainaut M."/>
            <person name="Haridas S."/>
            <person name="Labutti K."/>
            <person name="Lindquist E."/>
            <person name="Lipzen A."/>
            <person name="Khouja H.-R."/>
            <person name="Murat C."/>
            <person name="Ohm R."/>
            <person name="Olson A."/>
            <person name="Spatafora J."/>
            <person name="Veneault-Fourrey C."/>
            <person name="Henrissat B."/>
            <person name="Grigoriev I."/>
            <person name="Martin F."/>
            <person name="Perotto S."/>
        </authorList>
    </citation>
    <scope>NUCLEOTIDE SEQUENCE [LARGE SCALE GENOMIC DNA]</scope>
    <source>
        <strain evidence="20 21">UAMH 7357</strain>
    </source>
</reference>
<dbReference type="GO" id="GO:0046872">
    <property type="term" value="F:metal ion binding"/>
    <property type="evidence" value="ECO:0007669"/>
    <property type="project" value="UniProtKB-KW"/>
</dbReference>
<dbReference type="Gene3D" id="3.20.19.10">
    <property type="entry name" value="Aconitase, domain 4"/>
    <property type="match status" value="1"/>
</dbReference>
<dbReference type="InterPro" id="IPR015928">
    <property type="entry name" value="Aconitase/3IPM_dehydase_swvl"/>
</dbReference>
<dbReference type="EC" id="4.2.1.33" evidence="6"/>
<dbReference type="GO" id="GO:0009098">
    <property type="term" value="P:L-leucine biosynthetic process"/>
    <property type="evidence" value="ECO:0007669"/>
    <property type="project" value="UniProtKB-UniPathway"/>
</dbReference>
<dbReference type="GO" id="GO:0009316">
    <property type="term" value="C:3-isopropylmalate dehydratase complex"/>
    <property type="evidence" value="ECO:0007669"/>
    <property type="project" value="InterPro"/>
</dbReference>
<dbReference type="EMBL" id="KZ613535">
    <property type="protein sequence ID" value="PMD13165.1"/>
    <property type="molecule type" value="Genomic_DNA"/>
</dbReference>
<dbReference type="Gene3D" id="3.30.499.10">
    <property type="entry name" value="Aconitase, domain 3"/>
    <property type="match status" value="2"/>
</dbReference>
<dbReference type="InterPro" id="IPR004430">
    <property type="entry name" value="3-IsopropMal_deHydase_lsu"/>
</dbReference>
<comment type="similarity">
    <text evidence="5">Belongs to the aconitase/IPM isomerase family.</text>
</comment>
<evidence type="ECO:0000256" key="9">
    <source>
        <dbReference type="ARBA" id="ARBA00022485"/>
    </source>
</evidence>
<evidence type="ECO:0000256" key="3">
    <source>
        <dbReference type="ARBA" id="ARBA00002695"/>
    </source>
</evidence>
<evidence type="ECO:0000256" key="6">
    <source>
        <dbReference type="ARBA" id="ARBA00011998"/>
    </source>
</evidence>
<keyword evidence="15" id="KW-0100">Branched-chain amino acid biosynthesis</keyword>
<accession>A0A2J6PGH5</accession>
<dbReference type="PANTHER" id="PTHR43822:SF9">
    <property type="entry name" value="3-ISOPROPYLMALATE DEHYDRATASE"/>
    <property type="match status" value="1"/>
</dbReference>
<comment type="function">
    <text evidence="3">Catalyzes the isomerization between 2-isopropylmalate and 3-isopropylmalate, via the formation of 2-isopropylmaleate.</text>
</comment>
<dbReference type="PANTHER" id="PTHR43822">
    <property type="entry name" value="HOMOACONITASE, MITOCHONDRIAL-RELATED"/>
    <property type="match status" value="1"/>
</dbReference>
<evidence type="ECO:0000313" key="21">
    <source>
        <dbReference type="Proteomes" id="UP000235672"/>
    </source>
</evidence>
<evidence type="ECO:0000256" key="1">
    <source>
        <dbReference type="ARBA" id="ARBA00000491"/>
    </source>
</evidence>
<dbReference type="NCBIfam" id="TIGR00170">
    <property type="entry name" value="leuC"/>
    <property type="match status" value="1"/>
</dbReference>
<protein>
    <recommendedName>
        <fullName evidence="7">3-isopropylmalate dehydratase</fullName>
        <ecNumber evidence="6">4.2.1.33</ecNumber>
    </recommendedName>
    <alternativeName>
        <fullName evidence="16">Alpha-IPM isomerase</fullName>
    </alternativeName>
    <alternativeName>
        <fullName evidence="17">Isopropylmalate isomerase</fullName>
    </alternativeName>
</protein>
<dbReference type="GO" id="GO:0051539">
    <property type="term" value="F:4 iron, 4 sulfur cluster binding"/>
    <property type="evidence" value="ECO:0007669"/>
    <property type="project" value="UniProtKB-KW"/>
</dbReference>
<keyword evidence="14" id="KW-0456">Lyase</keyword>
<evidence type="ECO:0000313" key="20">
    <source>
        <dbReference type="EMBL" id="PMD13165.1"/>
    </source>
</evidence>
<gene>
    <name evidence="20" type="ORF">NA56DRAFT_695003</name>
</gene>
<keyword evidence="8" id="KW-0432">Leucine biosynthesis</keyword>
<dbReference type="CDD" id="cd01583">
    <property type="entry name" value="IPMI"/>
    <property type="match status" value="1"/>
</dbReference>
<dbReference type="InterPro" id="IPR000573">
    <property type="entry name" value="AconitaseA/IPMdHydase_ssu_swvl"/>
</dbReference>
<dbReference type="Proteomes" id="UP000235672">
    <property type="component" value="Unassembled WGS sequence"/>
</dbReference>
<dbReference type="CDD" id="cd01577">
    <property type="entry name" value="IPMI_Swivel"/>
    <property type="match status" value="1"/>
</dbReference>
<keyword evidence="10" id="KW-0028">Amino-acid biosynthesis</keyword>
<evidence type="ECO:0000256" key="13">
    <source>
        <dbReference type="ARBA" id="ARBA00023014"/>
    </source>
</evidence>
<evidence type="ECO:0000256" key="5">
    <source>
        <dbReference type="ARBA" id="ARBA00007185"/>
    </source>
</evidence>
<feature type="domain" description="Aconitase A/isopropylmalate dehydratase small subunit swivel" evidence="19">
    <location>
        <begin position="533"/>
        <end position="654"/>
    </location>
</feature>
<proteinExistence type="inferred from homology"/>
<name>A0A2J6PGH5_9HELO</name>
<evidence type="ECO:0000256" key="8">
    <source>
        <dbReference type="ARBA" id="ARBA00022430"/>
    </source>
</evidence>
<evidence type="ECO:0000256" key="15">
    <source>
        <dbReference type="ARBA" id="ARBA00023304"/>
    </source>
</evidence>
<dbReference type="InterPro" id="IPR001030">
    <property type="entry name" value="Acoase/IPM_deHydtase_lsu_aba"/>
</dbReference>
<dbReference type="SUPFAM" id="SSF52016">
    <property type="entry name" value="LeuD/IlvD-like"/>
    <property type="match status" value="1"/>
</dbReference>
<dbReference type="OrthoDB" id="2279155at2759"/>
<evidence type="ECO:0000259" key="18">
    <source>
        <dbReference type="Pfam" id="PF00330"/>
    </source>
</evidence>
<evidence type="ECO:0000256" key="14">
    <source>
        <dbReference type="ARBA" id="ARBA00023239"/>
    </source>
</evidence>
<keyword evidence="21" id="KW-1185">Reference proteome</keyword>
<keyword evidence="9" id="KW-0004">4Fe-4S</keyword>
<keyword evidence="13" id="KW-0411">Iron-sulfur</keyword>
<comment type="catalytic activity">
    <reaction evidence="1">
        <text>(2R,3S)-3-isopropylmalate = (2S)-2-isopropylmalate</text>
        <dbReference type="Rhea" id="RHEA:32287"/>
        <dbReference type="ChEBI" id="CHEBI:1178"/>
        <dbReference type="ChEBI" id="CHEBI:35121"/>
        <dbReference type="EC" id="4.2.1.33"/>
    </reaction>
</comment>
<evidence type="ECO:0000256" key="17">
    <source>
        <dbReference type="ARBA" id="ARBA00033368"/>
    </source>
</evidence>
<dbReference type="UniPathway" id="UPA00048">
    <property type="reaction ID" value="UER00071"/>
</dbReference>
<dbReference type="NCBIfam" id="NF009116">
    <property type="entry name" value="PRK12466.1"/>
    <property type="match status" value="1"/>
</dbReference>
<dbReference type="InterPro" id="IPR004431">
    <property type="entry name" value="3-IsopropMal_deHydase_ssu"/>
</dbReference>
<evidence type="ECO:0000256" key="7">
    <source>
        <dbReference type="ARBA" id="ARBA00014371"/>
    </source>
</evidence>
<dbReference type="GO" id="GO:0003861">
    <property type="term" value="F:3-isopropylmalate dehydratase activity"/>
    <property type="evidence" value="ECO:0007669"/>
    <property type="project" value="UniProtKB-EC"/>
</dbReference>
<dbReference type="FunFam" id="3.20.19.10:FF:000003">
    <property type="entry name" value="3-isopropylmalate dehydratase small subunit"/>
    <property type="match status" value="1"/>
</dbReference>
<keyword evidence="11" id="KW-0479">Metal-binding</keyword>
<organism evidence="20 21">
    <name type="scientific">Hyaloscypha hepaticicola</name>
    <dbReference type="NCBI Taxonomy" id="2082293"/>
    <lineage>
        <taxon>Eukaryota</taxon>
        <taxon>Fungi</taxon>
        <taxon>Dikarya</taxon>
        <taxon>Ascomycota</taxon>
        <taxon>Pezizomycotina</taxon>
        <taxon>Leotiomycetes</taxon>
        <taxon>Helotiales</taxon>
        <taxon>Hyaloscyphaceae</taxon>
        <taxon>Hyaloscypha</taxon>
    </lineage>
</organism>
<keyword evidence="12" id="KW-0408">Iron</keyword>
<dbReference type="InterPro" id="IPR033941">
    <property type="entry name" value="IPMI_cat"/>
</dbReference>
<dbReference type="HAMAP" id="MF_01031">
    <property type="entry name" value="LeuD_type1"/>
    <property type="match status" value="1"/>
</dbReference>
<dbReference type="Pfam" id="PF00694">
    <property type="entry name" value="Aconitase_C"/>
    <property type="match status" value="1"/>
</dbReference>
<sequence>MPAAIVTARTLYDKIFEEHIVDENSNGTVTLYIDRHLIHEVSSPQAFEGLRNAGRAVRRPECVLATMDHNVPTTSRASFKTTAEFIEEAESRIQCETFEQNVADFNIMYFGLGDKRQGIVHVIGPEQGFTLPGTTIVCGDSHTSTHGAFGSLAHGIGTSEVEHVLATQTLMQKRSKNMKIEVNGNLLPGVSSKDLILHIIGKIGTAGAIGHVIEFCGSTIRNLSMEARMTVCNMSIEAGAKAGLIAPDEKTLRFIDGRPLAISSERDPKGWAKATQYWASLQSDLGACWDKEIEIQAEDVSPTVSWGTSPEDVVPITGAVPRPSDFTGAKRESCEHALHYMDLVPGIKMTDIKIDKVFIGSCTNSRIEDIRLVAQLVNGKRIPQHVHAIVVPGSGLVKQKAEQEGLDRMLVDAGFEWRESGCSMCVGMNADVLLPGQRCASTTNRNFEGRQGVGGRTHLVSPALAAAAALKGRLADIREIEGYEKVVARSKTSVNPVKISIEDDSVQGKSICEQHIEIKGISAPRSTVGSTGMDRFTILKGTAAPLRRSNIDTDIILPKQFCKTIKRAGLSKGLFFDWRFDERGNKRPGFILNRTPYNDAKILVAGSNFGCGSSREHAPWALLDFGIRCIIASSFGEIFYNNSLQNGILPLIVEQSVVDLLMEEADAGGELEVDLTQSVINNSSGQKLADFDVDRYQRYRLLNGIDDISITLELEAKIIDFERRTSLRTPWLAGPCHSRRSESLEELRLIPEVVQIDAASCKW</sequence>
<evidence type="ECO:0000256" key="4">
    <source>
        <dbReference type="ARBA" id="ARBA00004729"/>
    </source>
</evidence>
<evidence type="ECO:0000256" key="12">
    <source>
        <dbReference type="ARBA" id="ARBA00023004"/>
    </source>
</evidence>
<dbReference type="NCBIfam" id="TIGR00171">
    <property type="entry name" value="leuD"/>
    <property type="match status" value="1"/>
</dbReference>
<dbReference type="FunFam" id="3.30.499.10:FF:000007">
    <property type="entry name" value="3-isopropylmalate dehydratase large subunit"/>
    <property type="match status" value="1"/>
</dbReference>
<dbReference type="InterPro" id="IPR015931">
    <property type="entry name" value="Acnase/IPM_dHydase_lsu_aba_1/3"/>
</dbReference>
<evidence type="ECO:0000256" key="10">
    <source>
        <dbReference type="ARBA" id="ARBA00022605"/>
    </source>
</evidence>
<dbReference type="PROSITE" id="PS01244">
    <property type="entry name" value="ACONITASE_2"/>
    <property type="match status" value="1"/>
</dbReference>
<evidence type="ECO:0000256" key="11">
    <source>
        <dbReference type="ARBA" id="ARBA00022723"/>
    </source>
</evidence>
<dbReference type="STRING" id="1745343.A0A2J6PGH5"/>
<dbReference type="InterPro" id="IPR018136">
    <property type="entry name" value="Aconitase_4Fe-4S_BS"/>
</dbReference>
<dbReference type="InterPro" id="IPR050067">
    <property type="entry name" value="IPM_dehydratase_rel_enz"/>
</dbReference>
<dbReference type="PROSITE" id="PS00450">
    <property type="entry name" value="ACONITASE_1"/>
    <property type="match status" value="1"/>
</dbReference>
<dbReference type="AlphaFoldDB" id="A0A2J6PGH5"/>
<comment type="pathway">
    <text evidence="4">Amino-acid biosynthesis; L-leucine biosynthesis; L-leucine from 3-methyl-2-oxobutanoate: step 2/4.</text>
</comment>
<comment type="cofactor">
    <cofactor evidence="2">
        <name>[4Fe-4S] cluster</name>
        <dbReference type="ChEBI" id="CHEBI:49883"/>
    </cofactor>
</comment>
<dbReference type="PRINTS" id="PR00415">
    <property type="entry name" value="ACONITASE"/>
</dbReference>
<evidence type="ECO:0000259" key="19">
    <source>
        <dbReference type="Pfam" id="PF00694"/>
    </source>
</evidence>
<evidence type="ECO:0000256" key="16">
    <source>
        <dbReference type="ARBA" id="ARBA00031631"/>
    </source>
</evidence>
<dbReference type="NCBIfam" id="NF002458">
    <property type="entry name" value="PRK01641.1"/>
    <property type="match status" value="1"/>
</dbReference>
<dbReference type="NCBIfam" id="NF004016">
    <property type="entry name" value="PRK05478.1"/>
    <property type="match status" value="1"/>
</dbReference>
<evidence type="ECO:0000256" key="2">
    <source>
        <dbReference type="ARBA" id="ARBA00001966"/>
    </source>
</evidence>
<dbReference type="HAMAP" id="MF_01026">
    <property type="entry name" value="LeuC_type1"/>
    <property type="match status" value="1"/>
</dbReference>